<accession>A0ABD3LPD8</accession>
<proteinExistence type="predicted"/>
<dbReference type="AlphaFoldDB" id="A0ABD3LPD8"/>
<evidence type="ECO:0000256" key="1">
    <source>
        <dbReference type="SAM" id="MobiDB-lite"/>
    </source>
</evidence>
<feature type="region of interest" description="Disordered" evidence="1">
    <location>
        <begin position="127"/>
        <end position="157"/>
    </location>
</feature>
<feature type="compositionally biased region" description="Basic and acidic residues" evidence="1">
    <location>
        <begin position="127"/>
        <end position="145"/>
    </location>
</feature>
<keyword evidence="3" id="KW-1185">Reference proteome</keyword>
<comment type="caution">
    <text evidence="2">The sequence shown here is derived from an EMBL/GenBank/DDBJ whole genome shotgun (WGS) entry which is preliminary data.</text>
</comment>
<sequence>MSRDTCSHGGRSLSFPSTARRRIFSPIHVLLSRCKFPSTVSVSPSTADSDLNDKKCQRSRRSLASCTRWTSSRLATPRPPTRSMALKEAERHIKNELKSVRDKLDGLKLLDKRTAIQKLERQLFRTRRGLEDLEGEKGRTFTKCEETEEEGGGDGRQ</sequence>
<gene>
    <name evidence="2" type="ORF">ACJRO7_012519</name>
</gene>
<protein>
    <submittedName>
        <fullName evidence="2">Uncharacterized protein</fullName>
    </submittedName>
</protein>
<feature type="compositionally biased region" description="Acidic residues" evidence="1">
    <location>
        <begin position="146"/>
        <end position="157"/>
    </location>
</feature>
<evidence type="ECO:0000313" key="3">
    <source>
        <dbReference type="Proteomes" id="UP001634007"/>
    </source>
</evidence>
<dbReference type="Proteomes" id="UP001634007">
    <property type="component" value="Unassembled WGS sequence"/>
</dbReference>
<dbReference type="EMBL" id="JBJKBG010000002">
    <property type="protein sequence ID" value="KAL3751701.1"/>
    <property type="molecule type" value="Genomic_DNA"/>
</dbReference>
<name>A0ABD3LPD8_EUCGL</name>
<reference evidence="2 3" key="1">
    <citation type="submission" date="2024-11" db="EMBL/GenBank/DDBJ databases">
        <title>Chromosome-level genome assembly of Eucalyptus globulus Labill. provides insights into its genome evolution.</title>
        <authorList>
            <person name="Li X."/>
        </authorList>
    </citation>
    <scope>NUCLEOTIDE SEQUENCE [LARGE SCALE GENOMIC DNA]</scope>
    <source>
        <strain evidence="2">CL2024</strain>
        <tissue evidence="2">Fresh tender leaves</tissue>
    </source>
</reference>
<evidence type="ECO:0000313" key="2">
    <source>
        <dbReference type="EMBL" id="KAL3751701.1"/>
    </source>
</evidence>
<organism evidence="2 3">
    <name type="scientific">Eucalyptus globulus</name>
    <name type="common">Tasmanian blue gum</name>
    <dbReference type="NCBI Taxonomy" id="34317"/>
    <lineage>
        <taxon>Eukaryota</taxon>
        <taxon>Viridiplantae</taxon>
        <taxon>Streptophyta</taxon>
        <taxon>Embryophyta</taxon>
        <taxon>Tracheophyta</taxon>
        <taxon>Spermatophyta</taxon>
        <taxon>Magnoliopsida</taxon>
        <taxon>eudicotyledons</taxon>
        <taxon>Gunneridae</taxon>
        <taxon>Pentapetalae</taxon>
        <taxon>rosids</taxon>
        <taxon>malvids</taxon>
        <taxon>Myrtales</taxon>
        <taxon>Myrtaceae</taxon>
        <taxon>Myrtoideae</taxon>
        <taxon>Eucalypteae</taxon>
        <taxon>Eucalyptus</taxon>
    </lineage>
</organism>